<gene>
    <name evidence="1" type="ORF">LOK49_LG08G01822</name>
</gene>
<comment type="caution">
    <text evidence="1">The sequence shown here is derived from an EMBL/GenBank/DDBJ whole genome shotgun (WGS) entry which is preliminary data.</text>
</comment>
<organism evidence="1 2">
    <name type="scientific">Camellia lanceoleosa</name>
    <dbReference type="NCBI Taxonomy" id="1840588"/>
    <lineage>
        <taxon>Eukaryota</taxon>
        <taxon>Viridiplantae</taxon>
        <taxon>Streptophyta</taxon>
        <taxon>Embryophyta</taxon>
        <taxon>Tracheophyta</taxon>
        <taxon>Spermatophyta</taxon>
        <taxon>Magnoliopsida</taxon>
        <taxon>eudicotyledons</taxon>
        <taxon>Gunneridae</taxon>
        <taxon>Pentapetalae</taxon>
        <taxon>asterids</taxon>
        <taxon>Ericales</taxon>
        <taxon>Theaceae</taxon>
        <taxon>Camellia</taxon>
    </lineage>
</organism>
<accession>A0ACC0GYB1</accession>
<sequence>MVAVVRLVAVMEVEEIGVCEGITIAVVDQEMAVMENKCLLYEKRRFVAYSAFLWLKITPLHKQEKSALHFSV</sequence>
<evidence type="ECO:0000313" key="2">
    <source>
        <dbReference type="Proteomes" id="UP001060215"/>
    </source>
</evidence>
<protein>
    <submittedName>
        <fullName evidence="1">Uncharacterized protein</fullName>
    </submittedName>
</protein>
<keyword evidence="2" id="KW-1185">Reference proteome</keyword>
<dbReference type="EMBL" id="CM045766">
    <property type="protein sequence ID" value="KAI8005427.1"/>
    <property type="molecule type" value="Genomic_DNA"/>
</dbReference>
<evidence type="ECO:0000313" key="1">
    <source>
        <dbReference type="EMBL" id="KAI8005427.1"/>
    </source>
</evidence>
<proteinExistence type="predicted"/>
<name>A0ACC0GYB1_9ERIC</name>
<dbReference type="Proteomes" id="UP001060215">
    <property type="component" value="Chromosome 9"/>
</dbReference>
<reference evidence="1 2" key="1">
    <citation type="journal article" date="2022" name="Plant J.">
        <title>Chromosome-level genome of Camellia lanceoleosa provides a valuable resource for understanding genome evolution and self-incompatibility.</title>
        <authorList>
            <person name="Gong W."/>
            <person name="Xiao S."/>
            <person name="Wang L."/>
            <person name="Liao Z."/>
            <person name="Chang Y."/>
            <person name="Mo W."/>
            <person name="Hu G."/>
            <person name="Li W."/>
            <person name="Zhao G."/>
            <person name="Zhu H."/>
            <person name="Hu X."/>
            <person name="Ji K."/>
            <person name="Xiang X."/>
            <person name="Song Q."/>
            <person name="Yuan D."/>
            <person name="Jin S."/>
            <person name="Zhang L."/>
        </authorList>
    </citation>
    <scope>NUCLEOTIDE SEQUENCE [LARGE SCALE GENOMIC DNA]</scope>
    <source>
        <strain evidence="1">SQ_2022a</strain>
    </source>
</reference>